<reference evidence="4" key="1">
    <citation type="journal article" date="2015" name="Genome Announc.">
        <title>Complete Genome Sequence of Herbaspirillum hiltneri N3 (DSM 17495), Isolated from Surface-Sterilized Wheat Roots.</title>
        <authorList>
            <person name="Guizelini D."/>
            <person name="Saizaki P.M."/>
            <person name="Coimbra N.A."/>
            <person name="Weiss V.A."/>
            <person name="Faoro H."/>
            <person name="Sfeir M.Z."/>
            <person name="Baura V.A."/>
            <person name="Monteiro R.A."/>
            <person name="Chubatsu L.S."/>
            <person name="Souza E.M."/>
            <person name="Cruz L.M."/>
            <person name="Pedrosa F.O."/>
            <person name="Raittz R.T."/>
            <person name="Marchaukoski J.N."/>
            <person name="Steffens M.B."/>
        </authorList>
    </citation>
    <scope>NUCLEOTIDE SEQUENCE [LARGE SCALE GENOMIC DNA]</scope>
    <source>
        <strain evidence="4">N3</strain>
    </source>
</reference>
<evidence type="ECO:0000313" key="4">
    <source>
        <dbReference type="Proteomes" id="UP000063429"/>
    </source>
</evidence>
<dbReference type="InterPro" id="IPR012791">
    <property type="entry name" value="3-oxoacid_CoA-transf_B"/>
</dbReference>
<keyword evidence="4" id="KW-1185">Reference proteome</keyword>
<keyword evidence="2 3" id="KW-0808">Transferase</keyword>
<comment type="similarity">
    <text evidence="1">Belongs to the 3-oxoacid CoA-transferase subunit B family.</text>
</comment>
<protein>
    <submittedName>
        <fullName evidence="3">Succinyl-CoA:3-ketoacid-CoA transferase</fullName>
    </submittedName>
</protein>
<dbReference type="SMART" id="SM00882">
    <property type="entry name" value="CoA_trans"/>
    <property type="match status" value="1"/>
</dbReference>
<dbReference type="PANTHER" id="PTHR13707:SF57">
    <property type="entry name" value="SUCCINYL-COA:3-KETOACID COENZYME A TRANSFERASE SUBUNIT B-RELATED"/>
    <property type="match status" value="1"/>
</dbReference>
<evidence type="ECO:0000313" key="3">
    <source>
        <dbReference type="EMBL" id="AKZ63059.1"/>
    </source>
</evidence>
<organism evidence="3 4">
    <name type="scientific">Herbaspirillum hiltneri N3</name>
    <dbReference type="NCBI Taxonomy" id="1262470"/>
    <lineage>
        <taxon>Bacteria</taxon>
        <taxon>Pseudomonadati</taxon>
        <taxon>Pseudomonadota</taxon>
        <taxon>Betaproteobacteria</taxon>
        <taxon>Burkholderiales</taxon>
        <taxon>Oxalobacteraceae</taxon>
        <taxon>Herbaspirillum</taxon>
    </lineage>
</organism>
<dbReference type="InterPro" id="IPR037171">
    <property type="entry name" value="NagB/RpiA_transferase-like"/>
</dbReference>
<gene>
    <name evidence="3" type="ORF">F506_10600</name>
</gene>
<dbReference type="PROSITE" id="PS01274">
    <property type="entry name" value="COA_TRANSF_2"/>
    <property type="match status" value="1"/>
</dbReference>
<dbReference type="Proteomes" id="UP000063429">
    <property type="component" value="Chromosome"/>
</dbReference>
<dbReference type="RefSeq" id="WP_053197280.1">
    <property type="nucleotide sequence ID" value="NZ_CP011409.1"/>
</dbReference>
<dbReference type="EMBL" id="CP011409">
    <property type="protein sequence ID" value="AKZ63059.1"/>
    <property type="molecule type" value="Genomic_DNA"/>
</dbReference>
<evidence type="ECO:0000256" key="1">
    <source>
        <dbReference type="ARBA" id="ARBA00007047"/>
    </source>
</evidence>
<dbReference type="InterPro" id="IPR004165">
    <property type="entry name" value="CoA_trans_fam_I"/>
</dbReference>
<dbReference type="InterPro" id="IPR004164">
    <property type="entry name" value="CoA_transf_AS"/>
</dbReference>
<dbReference type="Pfam" id="PF01144">
    <property type="entry name" value="CoA_trans"/>
    <property type="match status" value="1"/>
</dbReference>
<dbReference type="NCBIfam" id="TIGR02428">
    <property type="entry name" value="pcaJ_scoB_fam"/>
    <property type="match status" value="1"/>
</dbReference>
<dbReference type="Gene3D" id="3.40.1080.10">
    <property type="entry name" value="Glutaconate Coenzyme A-transferase"/>
    <property type="match status" value="1"/>
</dbReference>
<dbReference type="PANTHER" id="PTHR13707">
    <property type="entry name" value="KETOACID-COENZYME A TRANSFERASE"/>
    <property type="match status" value="1"/>
</dbReference>
<name>A0ABM5V0L1_9BURK</name>
<proteinExistence type="inferred from homology"/>
<dbReference type="GO" id="GO:0016740">
    <property type="term" value="F:transferase activity"/>
    <property type="evidence" value="ECO:0007669"/>
    <property type="project" value="UniProtKB-KW"/>
</dbReference>
<sequence length="216" mass="22567">MAWTRDEMAARAAKELQDGFYVNLGIGLPTLVANHVPKDIEVWLQSENGLLGIGPFPAEDKVDADLINAGKQTVTTIPGSSFFSSADSFGMIRGGKINIAILGAMQVSQQGDLANWMIPGKMVKGMGGAMDLVAGVGRVVVLMEHVAKGKDGSISQKILKQCNLPLTGVGVVNRIITDLGVIDVTPSGLKLIELASGVTKEDVIAATEAVLDVSAV</sequence>
<accession>A0ABM5V0L1</accession>
<dbReference type="SUPFAM" id="SSF100950">
    <property type="entry name" value="NagB/RpiA/CoA transferase-like"/>
    <property type="match status" value="1"/>
</dbReference>
<evidence type="ECO:0000256" key="2">
    <source>
        <dbReference type="ARBA" id="ARBA00022679"/>
    </source>
</evidence>